<dbReference type="PANTHER" id="PTHR14190:SF7">
    <property type="entry name" value="VACUOLAR PROTEIN SORTING-ASSOCIATED PROTEIN 52 HOMOLOG"/>
    <property type="match status" value="1"/>
</dbReference>
<dbReference type="Pfam" id="PF04129">
    <property type="entry name" value="Vps52_CC"/>
    <property type="match status" value="1"/>
</dbReference>
<dbReference type="Pfam" id="PF20655">
    <property type="entry name" value="Vps52_C"/>
    <property type="match status" value="1"/>
</dbReference>
<organism evidence="9 10">
    <name type="scientific">Penicillium solitum</name>
    <dbReference type="NCBI Taxonomy" id="60172"/>
    <lineage>
        <taxon>Eukaryota</taxon>
        <taxon>Fungi</taxon>
        <taxon>Dikarya</taxon>
        <taxon>Ascomycota</taxon>
        <taxon>Pezizomycotina</taxon>
        <taxon>Eurotiomycetes</taxon>
        <taxon>Eurotiomycetidae</taxon>
        <taxon>Eurotiales</taxon>
        <taxon>Aspergillaceae</taxon>
        <taxon>Penicillium</taxon>
    </lineage>
</organism>
<reference evidence="10" key="1">
    <citation type="journal article" date="2017" name="Nat. Microbiol.">
        <title>Global analysis of biosynthetic gene clusters reveals vast potential of secondary metabolite production in Penicillium species.</title>
        <authorList>
            <person name="Nielsen J.C."/>
            <person name="Grijseels S."/>
            <person name="Prigent S."/>
            <person name="Ji B."/>
            <person name="Dainat J."/>
            <person name="Nielsen K.F."/>
            <person name="Frisvad J.C."/>
            <person name="Workman M."/>
            <person name="Nielsen J."/>
        </authorList>
    </citation>
    <scope>NUCLEOTIDE SEQUENCE [LARGE SCALE GENOMIC DNA]</scope>
    <source>
        <strain evidence="10">IBT 29525</strain>
    </source>
</reference>
<feature type="region of interest" description="Disordered" evidence="7">
    <location>
        <begin position="715"/>
        <end position="735"/>
    </location>
</feature>
<feature type="region of interest" description="Disordered" evidence="7">
    <location>
        <begin position="1"/>
        <end position="88"/>
    </location>
</feature>
<keyword evidence="3" id="KW-0813">Transport</keyword>
<dbReference type="CDD" id="cd12148">
    <property type="entry name" value="fungal_TF_MHR"/>
    <property type="match status" value="1"/>
</dbReference>
<dbReference type="PANTHER" id="PTHR14190">
    <property type="entry name" value="SUPPRESSOR OF ACTIN MUTATIONS 2/VACUOLAR PROTEIN SORTING 52"/>
    <property type="match status" value="1"/>
</dbReference>
<feature type="compositionally biased region" description="Low complexity" evidence="7">
    <location>
        <begin position="716"/>
        <end position="732"/>
    </location>
</feature>
<dbReference type="GO" id="GO:0042147">
    <property type="term" value="P:retrograde transport, endosome to Golgi"/>
    <property type="evidence" value="ECO:0007669"/>
    <property type="project" value="TreeGrafter"/>
</dbReference>
<dbReference type="SMART" id="SM00906">
    <property type="entry name" value="Fungal_trans"/>
    <property type="match status" value="1"/>
</dbReference>
<evidence type="ECO:0000256" key="1">
    <source>
        <dbReference type="ARBA" id="ARBA00004601"/>
    </source>
</evidence>
<dbReference type="GO" id="GO:0000938">
    <property type="term" value="C:GARP complex"/>
    <property type="evidence" value="ECO:0007669"/>
    <property type="project" value="TreeGrafter"/>
</dbReference>
<feature type="compositionally biased region" description="Polar residues" evidence="7">
    <location>
        <begin position="55"/>
        <end position="79"/>
    </location>
</feature>
<dbReference type="GO" id="GO:0006896">
    <property type="term" value="P:Golgi to vacuole transport"/>
    <property type="evidence" value="ECO:0007669"/>
    <property type="project" value="TreeGrafter"/>
</dbReference>
<keyword evidence="4" id="KW-0653">Protein transport</keyword>
<comment type="subcellular location">
    <subcellularLocation>
        <location evidence="1">Golgi apparatus</location>
        <location evidence="1">trans-Golgi network</location>
    </subcellularLocation>
</comment>
<keyword evidence="5" id="KW-0333">Golgi apparatus</keyword>
<keyword evidence="6" id="KW-0539">Nucleus</keyword>
<protein>
    <recommendedName>
        <fullName evidence="8">Xylanolytic transcriptional activator regulatory domain-containing protein</fullName>
    </recommendedName>
</protein>
<evidence type="ECO:0000256" key="6">
    <source>
        <dbReference type="ARBA" id="ARBA00023242"/>
    </source>
</evidence>
<dbReference type="GO" id="GO:0032456">
    <property type="term" value="P:endocytic recycling"/>
    <property type="evidence" value="ECO:0007669"/>
    <property type="project" value="TreeGrafter"/>
</dbReference>
<dbReference type="STRING" id="60172.A0A1V6RLU5"/>
<evidence type="ECO:0000256" key="3">
    <source>
        <dbReference type="ARBA" id="ARBA00022448"/>
    </source>
</evidence>
<dbReference type="GO" id="GO:0015031">
    <property type="term" value="P:protein transport"/>
    <property type="evidence" value="ECO:0007669"/>
    <property type="project" value="UniProtKB-KW"/>
</dbReference>
<comment type="caution">
    <text evidence="9">The sequence shown here is derived from an EMBL/GenBank/DDBJ whole genome shotgun (WGS) entry which is preliminary data.</text>
</comment>
<dbReference type="GO" id="GO:0003677">
    <property type="term" value="F:DNA binding"/>
    <property type="evidence" value="ECO:0007669"/>
    <property type="project" value="InterPro"/>
</dbReference>
<comment type="similarity">
    <text evidence="2">Belongs to the VPS52 family.</text>
</comment>
<sequence length="1322" mass="146825">MWRDRISVQSTPSGANSRNLSPLPRRSSSQLSPSPYNSRPGVTSRTSSTSLLVTPNDSTTSLSTARATNGSPLKQTSIQRPRPANVPDPLEVLNEIIGKEAQTDKDVPQLSSVPERPGQLVETIRFDGLSLEDFLEKEDPAPRKKTRESDVNAQTVQQFEQERDKFQELHTSITGCDEVSKSVELYLNDFQNELGAVSAEIETLQSRSTQLNAMLENRRNVERLLGPAVEEISISPKAVRTIVEGPIDENWVRALNEIDSRTSNIEAKAAASSNGYKAVEDVRPLLTDVKTKAVQRIRDYLVSQIRAMRSPNINSQIIQQQRLVKFKDLYSYLSKVHPKLAGEISQAYINTMRWYYTSHFTRYLQALDKVKVYPPDRNEVLGGDPSTHRSGNMMPGGRAGSAVHDPFSLGRRIDVLRTGNLQALSSYLAEEDNTYHGIEVPFRNFNLALVDNVCAEYSFLTEFFSPKTFHQISRNAVEIFQQVFTLGQNQTKKLIEHTTDSLGVLMCVRLNQHSAFELQRRKVPVADSYVNGTNMQLWPRFQVIMDQHGDSLKRVGSNTGRSAVSALSIAGGDDLKQSSAPHFLTQRFGQLLHGILVLSSDAGDDEPVSNSLARLTAEFDSLLAKLSRNGTDAKRRERFLFNNYSLILTIISDTQGKLAVEQKQHLEEMLKNSSSTKRPTLAQIDRLQQENTELRSSIAKLKGEEGKIPSLAVAESLQSSQNSPSQNRQQSLDSIATSSDEEFDVAPFISVDEAGRLGTFGLSSALHYPNKSESLPTVPSAQLLNREHMENKLIANAALQRQNERLLLNLPDIDGVPTGLALHLLDVHWARQHHTFLLTYRPAIMRDLPKGDGPNCSRFLLNAIFACASKFSSRIDVRDDPSDPATTGRRFFRRCDELLAQESHLIRPSIPTIIGLLLLGSTFIARGETSKGWLYTGYALRMVYDLGLHLDPKETNDDAEEMEIRRRVFWGAFICDKIQSLYLGRPVAMNLRDSHVSREFLDTFEEHELFIPSSDSKLYISSSQPPIYSVSTFQQLCLLSRIMTKITNHFYTVGGVRSPSSATTSLQLADKALNSWKENLPTELNFKPTPCSDAHSQHHPAPNVMNLHGIYNSLIILLHRPFISDGHLRSITTSASSWGRCTTAANNITSISLAYKSAYGLHGAPYILSYAIYVACTIHVRNAFANAHHKEHISRLAAGLACLDEISVVNPGVCKPASIIRKLAEASKLDLSAADTMTPAFQVEIVSPEDGLNGGAELDAIVGMFPSRYSVLGNGLEFPTSGQEHDTGFFGLDIPYDPLFGFMDASMDFPGSETALFFTENP</sequence>
<dbReference type="EMBL" id="MDYO01000002">
    <property type="protein sequence ID" value="OQE02399.1"/>
    <property type="molecule type" value="Genomic_DNA"/>
</dbReference>
<evidence type="ECO:0000256" key="2">
    <source>
        <dbReference type="ARBA" id="ARBA00008180"/>
    </source>
</evidence>
<evidence type="ECO:0000313" key="9">
    <source>
        <dbReference type="EMBL" id="OQE02399.1"/>
    </source>
</evidence>
<evidence type="ECO:0000256" key="7">
    <source>
        <dbReference type="SAM" id="MobiDB-lite"/>
    </source>
</evidence>
<feature type="domain" description="Xylanolytic transcriptional activator regulatory" evidence="8">
    <location>
        <begin position="932"/>
        <end position="1007"/>
    </location>
</feature>
<dbReference type="InterPro" id="IPR048319">
    <property type="entry name" value="Vps52_CC"/>
</dbReference>
<evidence type="ECO:0000256" key="4">
    <source>
        <dbReference type="ARBA" id="ARBA00022927"/>
    </source>
</evidence>
<dbReference type="InterPro" id="IPR007258">
    <property type="entry name" value="Vps52"/>
</dbReference>
<dbReference type="InterPro" id="IPR048361">
    <property type="entry name" value="Vps52_C"/>
</dbReference>
<proteinExistence type="inferred from homology"/>
<dbReference type="Proteomes" id="UP000191612">
    <property type="component" value="Unassembled WGS sequence"/>
</dbReference>
<dbReference type="GO" id="GO:0005829">
    <property type="term" value="C:cytosol"/>
    <property type="evidence" value="ECO:0007669"/>
    <property type="project" value="GOC"/>
</dbReference>
<evidence type="ECO:0000256" key="5">
    <source>
        <dbReference type="ARBA" id="ARBA00023034"/>
    </source>
</evidence>
<keyword evidence="10" id="KW-1185">Reference proteome</keyword>
<evidence type="ECO:0000259" key="8">
    <source>
        <dbReference type="SMART" id="SM00906"/>
    </source>
</evidence>
<dbReference type="GO" id="GO:0006351">
    <property type="term" value="P:DNA-templated transcription"/>
    <property type="evidence" value="ECO:0007669"/>
    <property type="project" value="InterPro"/>
</dbReference>
<feature type="compositionally biased region" description="Low complexity" evidence="7">
    <location>
        <begin position="16"/>
        <end position="54"/>
    </location>
</feature>
<dbReference type="InterPro" id="IPR007219">
    <property type="entry name" value="XnlR_reg_dom"/>
</dbReference>
<gene>
    <name evidence="9" type="ORF">PENSOL_c002G07039</name>
</gene>
<dbReference type="Pfam" id="PF04082">
    <property type="entry name" value="Fungal_trans"/>
    <property type="match status" value="1"/>
</dbReference>
<accession>A0A1V6RLU5</accession>
<dbReference type="GO" id="GO:0019905">
    <property type="term" value="F:syntaxin binding"/>
    <property type="evidence" value="ECO:0007669"/>
    <property type="project" value="TreeGrafter"/>
</dbReference>
<evidence type="ECO:0000313" key="10">
    <source>
        <dbReference type="Proteomes" id="UP000191612"/>
    </source>
</evidence>
<dbReference type="GO" id="GO:0008270">
    <property type="term" value="F:zinc ion binding"/>
    <property type="evidence" value="ECO:0007669"/>
    <property type="project" value="InterPro"/>
</dbReference>
<name>A0A1V6RLU5_9EURO</name>